<comment type="similarity">
    <text evidence="2 5">Belongs to the DegT/DnrJ/EryC1 family.</text>
</comment>
<accession>Q5Y9I3</accession>
<evidence type="ECO:0000256" key="1">
    <source>
        <dbReference type="ARBA" id="ARBA00022898"/>
    </source>
</evidence>
<evidence type="ECO:0000256" key="3">
    <source>
        <dbReference type="PIRSR" id="PIRSR000390-1"/>
    </source>
</evidence>
<feature type="active site" description="Proton acceptor" evidence="3">
    <location>
        <position position="189"/>
    </location>
</feature>
<dbReference type="Pfam" id="PF01041">
    <property type="entry name" value="DegT_DnrJ_EryC1"/>
    <property type="match status" value="1"/>
</dbReference>
<dbReference type="EMBL" id="AY623658">
    <property type="protein sequence ID" value="AAU93788.2"/>
    <property type="molecule type" value="Genomic_DNA"/>
</dbReference>
<dbReference type="InterPro" id="IPR015424">
    <property type="entry name" value="PyrdxlP-dep_Trfase"/>
</dbReference>
<dbReference type="InterPro" id="IPR000653">
    <property type="entry name" value="DegT/StrS_aminotransferase"/>
</dbReference>
<dbReference type="PANTHER" id="PTHR30244">
    <property type="entry name" value="TRANSAMINASE"/>
    <property type="match status" value="1"/>
</dbReference>
<dbReference type="CDD" id="cd00616">
    <property type="entry name" value="AHBA_syn"/>
    <property type="match status" value="1"/>
</dbReference>
<proteinExistence type="inferred from homology"/>
<name>Q5Y9I3_9ACTN</name>
<dbReference type="GO" id="GO:0008483">
    <property type="term" value="F:transaminase activity"/>
    <property type="evidence" value="ECO:0007669"/>
    <property type="project" value="TreeGrafter"/>
</dbReference>
<dbReference type="RefSeq" id="WP_257721381.1">
    <property type="nucleotide sequence ID" value="NZ_CP011502.1"/>
</dbReference>
<reference evidence="6" key="2">
    <citation type="submission" date="2005-02" db="EMBL/GenBank/DDBJ databases">
        <authorList>
            <person name="Brikun I.A."/>
            <person name="Reeves A.R."/>
            <person name="Weber J.M."/>
        </authorList>
    </citation>
    <scope>NUCLEOTIDE SEQUENCE</scope>
</reference>
<dbReference type="Gene3D" id="3.40.640.10">
    <property type="entry name" value="Type I PLP-dependent aspartate aminotransferase-like (Major domain)"/>
    <property type="match status" value="1"/>
</dbReference>
<dbReference type="PANTHER" id="PTHR30244:SF36">
    <property type="entry name" value="3-OXO-GLUCOSE-6-PHOSPHATE:GLUTAMATE AMINOTRANSFERASE"/>
    <property type="match status" value="1"/>
</dbReference>
<dbReference type="Gene3D" id="3.90.1150.10">
    <property type="entry name" value="Aspartate Aminotransferase, domain 1"/>
    <property type="match status" value="1"/>
</dbReference>
<evidence type="ECO:0000256" key="4">
    <source>
        <dbReference type="PIRSR" id="PIRSR000390-2"/>
    </source>
</evidence>
<dbReference type="GO" id="GO:0000271">
    <property type="term" value="P:polysaccharide biosynthetic process"/>
    <property type="evidence" value="ECO:0007669"/>
    <property type="project" value="TreeGrafter"/>
</dbReference>
<dbReference type="SUPFAM" id="SSF53383">
    <property type="entry name" value="PLP-dependent transferases"/>
    <property type="match status" value="1"/>
</dbReference>
<dbReference type="InterPro" id="IPR015422">
    <property type="entry name" value="PyrdxlP-dep_Trfase_small"/>
</dbReference>
<protein>
    <submittedName>
        <fullName evidence="6">Transaminase</fullName>
    </submittedName>
</protein>
<dbReference type="PIRSF" id="PIRSF000390">
    <property type="entry name" value="PLP_StrS"/>
    <property type="match status" value="1"/>
</dbReference>
<reference evidence="6" key="1">
    <citation type="journal article" date="2004" name="J. Ind. Microbiol. Biotechnol.">
        <title>The erythromycin biosynthetic gene cluster of Aeromicrobium erythreum.</title>
        <authorList>
            <person name="Brikun I.A."/>
            <person name="Reeves A.R."/>
            <person name="Cernota W.H."/>
            <person name="Luu M.B."/>
            <person name="Weber J.M."/>
        </authorList>
    </citation>
    <scope>NUCLEOTIDE SEQUENCE</scope>
</reference>
<organism evidence="6">
    <name type="scientific">Aeromicrobium erythreum</name>
    <dbReference type="NCBI Taxonomy" id="2041"/>
    <lineage>
        <taxon>Bacteria</taxon>
        <taxon>Bacillati</taxon>
        <taxon>Actinomycetota</taxon>
        <taxon>Actinomycetes</taxon>
        <taxon>Propionibacteriales</taxon>
        <taxon>Nocardioidaceae</taxon>
        <taxon>Aeromicrobium</taxon>
    </lineage>
</organism>
<dbReference type="AlphaFoldDB" id="Q5Y9I3"/>
<dbReference type="InterPro" id="IPR015421">
    <property type="entry name" value="PyrdxlP-dep_Trfase_major"/>
</dbReference>
<evidence type="ECO:0000256" key="5">
    <source>
        <dbReference type="RuleBase" id="RU004508"/>
    </source>
</evidence>
<keyword evidence="1 4" id="KW-0663">Pyridoxal phosphate</keyword>
<evidence type="ECO:0000256" key="2">
    <source>
        <dbReference type="ARBA" id="ARBA00037999"/>
    </source>
</evidence>
<gene>
    <name evidence="6" type="primary">eryC1</name>
</gene>
<sequence length="371" mass="39249">MTIDVPFLDLDAAYVELRPQIDAAVSGVLASGRYLLGAQTEAFEAEFAAACSAAHCVTVGSGCDALELSLTALGVGPGDEVVVPAHTFIATWLAVSRCGARPVPVEPSPDGYLVDVEAVEAAITPRTAAILVVHLYGEVADLAAIRRVADRHGLALVEDAAQSTGARGRDGAVVGSGSTAAAFSFYPGKNLGALGDGGAVVTADDDLARRVRLLRNYGSVAKYVHEVRGTNSRLDEIQAAVLRAKLPLLDAWNARRATIAALYLDRLEEASGVRLPPHDQGRSAWHLFVVRCHDRETLQRELTRHGVETLVHYPTPVHLSAAYADHGHRAGSLPHAERLAREVLSLPMGPHLPLPAAERVADLVAVLAARP</sequence>
<evidence type="ECO:0000313" key="6">
    <source>
        <dbReference type="EMBL" id="AAU93788.2"/>
    </source>
</evidence>
<feature type="modified residue" description="N6-(pyridoxal phosphate)lysine" evidence="4">
    <location>
        <position position="189"/>
    </location>
</feature>
<dbReference type="GO" id="GO:0030170">
    <property type="term" value="F:pyridoxal phosphate binding"/>
    <property type="evidence" value="ECO:0007669"/>
    <property type="project" value="TreeGrafter"/>
</dbReference>